<dbReference type="EMBL" id="CP096115">
    <property type="protein sequence ID" value="UUX93679.1"/>
    <property type="molecule type" value="Genomic_DNA"/>
</dbReference>
<dbReference type="KEGG" id="mend:L6E24_00305"/>
<sequence>MLENMGHPVSRESLKSVGITYDFGKKTYSISLSHPKNSKKSITDAQSVKKDSTSKKQLKE</sequence>
<dbReference type="Proteomes" id="UP001060368">
    <property type="component" value="Chromosome"/>
</dbReference>
<accession>A0A9E7PJQ7</accession>
<dbReference type="EMBL" id="CP096115">
    <property type="protein sequence ID" value="UUX91144.1"/>
    <property type="molecule type" value="Genomic_DNA"/>
</dbReference>
<reference evidence="2" key="1">
    <citation type="submission" date="2022-04" db="EMBL/GenBank/DDBJ databases">
        <title>Complete genome of Methanoplanus endosymbiosus DSM 3599.</title>
        <authorList>
            <person name="Chen S.-C."/>
            <person name="You Y.-T."/>
            <person name="Zhou Y.-Z."/>
            <person name="Lai M.-C."/>
        </authorList>
    </citation>
    <scope>NUCLEOTIDE SEQUENCE</scope>
    <source>
        <strain evidence="2">DSM 3599</strain>
    </source>
</reference>
<proteinExistence type="predicted"/>
<evidence type="ECO:0000313" key="5">
    <source>
        <dbReference type="EMBL" id="UUX92603.1"/>
    </source>
</evidence>
<feature type="compositionally biased region" description="Basic and acidic residues" evidence="1">
    <location>
        <begin position="47"/>
        <end position="60"/>
    </location>
</feature>
<dbReference type="KEGG" id="mend:L6E24_06065"/>
<dbReference type="KEGG" id="mend:L6E24_14105"/>
<dbReference type="EMBL" id="CP096115">
    <property type="protein sequence ID" value="UUX92452.1"/>
    <property type="molecule type" value="Genomic_DNA"/>
</dbReference>
<protein>
    <submittedName>
        <fullName evidence="2">Uncharacterized protein</fullName>
    </submittedName>
</protein>
<dbReference type="AlphaFoldDB" id="A0A9E7PJQ7"/>
<dbReference type="EMBL" id="CP096115">
    <property type="protein sequence ID" value="UUX92603.1"/>
    <property type="molecule type" value="Genomic_DNA"/>
</dbReference>
<organism evidence="2 7">
    <name type="scientific">Methanoplanus endosymbiosus</name>
    <dbReference type="NCBI Taxonomy" id="33865"/>
    <lineage>
        <taxon>Archaea</taxon>
        <taxon>Methanobacteriati</taxon>
        <taxon>Methanobacteriota</taxon>
        <taxon>Stenosarchaea group</taxon>
        <taxon>Methanomicrobia</taxon>
        <taxon>Methanomicrobiales</taxon>
        <taxon>Methanomicrobiaceae</taxon>
        <taxon>Methanoplanus</taxon>
    </lineage>
</organism>
<evidence type="ECO:0000313" key="4">
    <source>
        <dbReference type="EMBL" id="UUX92509.1"/>
    </source>
</evidence>
<evidence type="ECO:0000313" key="6">
    <source>
        <dbReference type="EMBL" id="UUX93679.1"/>
    </source>
</evidence>
<dbReference type="KEGG" id="mend:L6E24_07050"/>
<dbReference type="KEGG" id="mend:L6E24_14435"/>
<evidence type="ECO:0000313" key="3">
    <source>
        <dbReference type="EMBL" id="UUX92452.1"/>
    </source>
</evidence>
<evidence type="ECO:0000256" key="1">
    <source>
        <dbReference type="SAM" id="MobiDB-lite"/>
    </source>
</evidence>
<feature type="region of interest" description="Disordered" evidence="1">
    <location>
        <begin position="30"/>
        <end position="60"/>
    </location>
</feature>
<evidence type="ECO:0000313" key="7">
    <source>
        <dbReference type="Proteomes" id="UP001060368"/>
    </source>
</evidence>
<dbReference type="GeneID" id="74308926"/>
<keyword evidence="7" id="KW-1185">Reference proteome</keyword>
<gene>
    <name evidence="5" type="ORF">L6E24_00305</name>
    <name evidence="6" type="ORF">L6E24_06065</name>
    <name evidence="2" type="ORF">L6E24_07050</name>
    <name evidence="3" type="ORF">L6E24_14105</name>
    <name evidence="4" type="ORF">L6E24_14435</name>
</gene>
<dbReference type="EMBL" id="CP096115">
    <property type="protein sequence ID" value="UUX92509.1"/>
    <property type="molecule type" value="Genomic_DNA"/>
</dbReference>
<evidence type="ECO:0000313" key="2">
    <source>
        <dbReference type="EMBL" id="UUX91144.1"/>
    </source>
</evidence>
<name>A0A9E7PJQ7_9EURY</name>
<dbReference type="RefSeq" id="WP_257741296.1">
    <property type="nucleotide sequence ID" value="NZ_CP096115.1"/>
</dbReference>